<feature type="domain" description="ABC transporter" evidence="8">
    <location>
        <begin position="320"/>
        <end position="530"/>
    </location>
</feature>
<dbReference type="RefSeq" id="WP_132289316.1">
    <property type="nucleotide sequence ID" value="NZ_SMFU01000007.1"/>
</dbReference>
<dbReference type="Gene3D" id="3.40.50.300">
    <property type="entry name" value="P-loop containing nucleotide triphosphate hydrolases"/>
    <property type="match status" value="1"/>
</dbReference>
<feature type="transmembrane region" description="Helical" evidence="7">
    <location>
        <begin position="141"/>
        <end position="172"/>
    </location>
</feature>
<dbReference type="GO" id="GO:0005886">
    <property type="term" value="C:plasma membrane"/>
    <property type="evidence" value="ECO:0007669"/>
    <property type="project" value="UniProtKB-SubCell"/>
</dbReference>
<proteinExistence type="predicted"/>
<dbReference type="GO" id="GO:0140359">
    <property type="term" value="F:ABC-type transporter activity"/>
    <property type="evidence" value="ECO:0007669"/>
    <property type="project" value="InterPro"/>
</dbReference>
<dbReference type="PANTHER" id="PTHR24221">
    <property type="entry name" value="ATP-BINDING CASSETTE SUB-FAMILY B"/>
    <property type="match status" value="1"/>
</dbReference>
<keyword evidence="2 7" id="KW-0812">Transmembrane</keyword>
<evidence type="ECO:0000256" key="6">
    <source>
        <dbReference type="ARBA" id="ARBA00023136"/>
    </source>
</evidence>
<dbReference type="InterPro" id="IPR003439">
    <property type="entry name" value="ABC_transporter-like_ATP-bd"/>
</dbReference>
<accession>A0A4R1GLD9</accession>
<reference evidence="10 11" key="1">
    <citation type="submission" date="2019-03" db="EMBL/GenBank/DDBJ databases">
        <title>Genomic Encyclopedia of Archaeal and Bacterial Type Strains, Phase II (KMG-II): from individual species to whole genera.</title>
        <authorList>
            <person name="Goeker M."/>
        </authorList>
    </citation>
    <scope>NUCLEOTIDE SEQUENCE [LARGE SCALE GENOMIC DNA]</scope>
    <source>
        <strain evidence="10 11">DSM 27697</strain>
    </source>
</reference>
<evidence type="ECO:0000256" key="5">
    <source>
        <dbReference type="ARBA" id="ARBA00022989"/>
    </source>
</evidence>
<evidence type="ECO:0000259" key="9">
    <source>
        <dbReference type="PROSITE" id="PS50929"/>
    </source>
</evidence>
<evidence type="ECO:0000313" key="10">
    <source>
        <dbReference type="EMBL" id="TCK09274.1"/>
    </source>
</evidence>
<dbReference type="GO" id="GO:0034040">
    <property type="term" value="F:ATPase-coupled lipid transmembrane transporter activity"/>
    <property type="evidence" value="ECO:0007669"/>
    <property type="project" value="TreeGrafter"/>
</dbReference>
<dbReference type="EMBL" id="SMFU01000007">
    <property type="protein sequence ID" value="TCK09274.1"/>
    <property type="molecule type" value="Genomic_DNA"/>
</dbReference>
<keyword evidence="3" id="KW-0547">Nucleotide-binding</keyword>
<protein>
    <submittedName>
        <fullName evidence="10">ABC-type multidrug transport system fused ATPase/permease subunit</fullName>
    </submittedName>
</protein>
<evidence type="ECO:0000256" key="3">
    <source>
        <dbReference type="ARBA" id="ARBA00022741"/>
    </source>
</evidence>
<dbReference type="InterPro" id="IPR036640">
    <property type="entry name" value="ABC1_TM_sf"/>
</dbReference>
<dbReference type="InterPro" id="IPR003593">
    <property type="entry name" value="AAA+_ATPase"/>
</dbReference>
<dbReference type="Proteomes" id="UP000294546">
    <property type="component" value="Unassembled WGS sequence"/>
</dbReference>
<evidence type="ECO:0000256" key="1">
    <source>
        <dbReference type="ARBA" id="ARBA00004651"/>
    </source>
</evidence>
<keyword evidence="11" id="KW-1185">Reference proteome</keyword>
<feature type="transmembrane region" description="Helical" evidence="7">
    <location>
        <begin position="57"/>
        <end position="77"/>
    </location>
</feature>
<evidence type="ECO:0000256" key="4">
    <source>
        <dbReference type="ARBA" id="ARBA00022840"/>
    </source>
</evidence>
<organism evidence="10 11">
    <name type="scientific">Marinobacterium mangrovicola</name>
    <dbReference type="NCBI Taxonomy" id="1476959"/>
    <lineage>
        <taxon>Bacteria</taxon>
        <taxon>Pseudomonadati</taxon>
        <taxon>Pseudomonadota</taxon>
        <taxon>Gammaproteobacteria</taxon>
        <taxon>Oceanospirillales</taxon>
        <taxon>Oceanospirillaceae</taxon>
        <taxon>Marinobacterium</taxon>
    </lineage>
</organism>
<evidence type="ECO:0000256" key="2">
    <source>
        <dbReference type="ARBA" id="ARBA00022692"/>
    </source>
</evidence>
<dbReference type="PANTHER" id="PTHR24221:SF654">
    <property type="entry name" value="ATP-BINDING CASSETTE SUB-FAMILY B MEMBER 6"/>
    <property type="match status" value="1"/>
</dbReference>
<keyword evidence="5 7" id="KW-1133">Transmembrane helix</keyword>
<dbReference type="OrthoDB" id="9806127at2"/>
<comment type="subcellular location">
    <subcellularLocation>
        <location evidence="1">Cell membrane</location>
        <topology evidence="1">Multi-pass membrane protein</topology>
    </subcellularLocation>
</comment>
<feature type="domain" description="ABC transmembrane type-1" evidence="9">
    <location>
        <begin position="55"/>
        <end position="295"/>
    </location>
</feature>
<dbReference type="PROSITE" id="PS50929">
    <property type="entry name" value="ABC_TM1F"/>
    <property type="match status" value="1"/>
</dbReference>
<dbReference type="PROSITE" id="PS00211">
    <property type="entry name" value="ABC_TRANSPORTER_1"/>
    <property type="match status" value="1"/>
</dbReference>
<dbReference type="PROSITE" id="PS50893">
    <property type="entry name" value="ABC_TRANSPORTER_2"/>
    <property type="match status" value="1"/>
</dbReference>
<dbReference type="AlphaFoldDB" id="A0A4R1GLD9"/>
<comment type="caution">
    <text evidence="10">The sequence shown here is derived from an EMBL/GenBank/DDBJ whole genome shotgun (WGS) entry which is preliminary data.</text>
</comment>
<dbReference type="GO" id="GO:0016887">
    <property type="term" value="F:ATP hydrolysis activity"/>
    <property type="evidence" value="ECO:0007669"/>
    <property type="project" value="InterPro"/>
</dbReference>
<dbReference type="GO" id="GO:0005524">
    <property type="term" value="F:ATP binding"/>
    <property type="evidence" value="ECO:0007669"/>
    <property type="project" value="UniProtKB-KW"/>
</dbReference>
<feature type="transmembrane region" description="Helical" evidence="7">
    <location>
        <begin position="27"/>
        <end position="50"/>
    </location>
</feature>
<name>A0A4R1GLD9_9GAMM</name>
<dbReference type="InterPro" id="IPR017871">
    <property type="entry name" value="ABC_transporter-like_CS"/>
</dbReference>
<dbReference type="SUPFAM" id="SSF90123">
    <property type="entry name" value="ABC transporter transmembrane region"/>
    <property type="match status" value="1"/>
</dbReference>
<dbReference type="InterPro" id="IPR011527">
    <property type="entry name" value="ABC1_TM_dom"/>
</dbReference>
<sequence length="532" mass="56158">MIFSPLSAVVPGLSALSEQALKRLNAIGAGWVVVSFCEAVAYVTLALAIANQASGGWVLTNALLAVCVTVIVTRAGFISGARLAGDLYTSLGNALADTKLSWFTEAFRAKVSVLAGQGVPGLMSIPAHQLQLILHAPLLPLFLMGGIGLIGGWSVAVVAGLLLGGALTLLVFAQRKLKFVDGERQQHELEVAQATREFIDHLELLKTAAGPKRSMERIESTWRAHERALAKTNAGALVATFITSVAAMIPVIGLTGFLILDGSIGSAQLLALVLLISRASAPLEELALLGAHINDLQAGLDRYKQIADAPAVSEPSADEARTPQGSRIEVVSLNYPPILHDLSVEIPEGCHLLVQGPSGSGKTTFLELLARFDDPAQGAIRMGGVALQGMSYKQIVDRIAYVGQEPIVFTGSIADNIRLGKPLATDAEVEKVARQVLLGTLIDSSELGIERAVGHNGALLSGGERQRVALARALIKNAPVLILDEATSALDEKTEQEIALMVGALPQTLIVVTHRESSIWLPSNRLSFEAVQ</sequence>
<keyword evidence="4" id="KW-0067">ATP-binding</keyword>
<dbReference type="Gene3D" id="1.20.1560.10">
    <property type="entry name" value="ABC transporter type 1, transmembrane domain"/>
    <property type="match status" value="1"/>
</dbReference>
<feature type="transmembrane region" description="Helical" evidence="7">
    <location>
        <begin position="236"/>
        <end position="260"/>
    </location>
</feature>
<dbReference type="SMART" id="SM00382">
    <property type="entry name" value="AAA"/>
    <property type="match status" value="1"/>
</dbReference>
<dbReference type="InterPro" id="IPR027417">
    <property type="entry name" value="P-loop_NTPase"/>
</dbReference>
<keyword evidence="6 7" id="KW-0472">Membrane</keyword>
<gene>
    <name evidence="10" type="ORF">CLV83_1379</name>
</gene>
<dbReference type="Pfam" id="PF00005">
    <property type="entry name" value="ABC_tran"/>
    <property type="match status" value="1"/>
</dbReference>
<evidence type="ECO:0000256" key="7">
    <source>
        <dbReference type="SAM" id="Phobius"/>
    </source>
</evidence>
<dbReference type="InterPro" id="IPR039421">
    <property type="entry name" value="Type_1_exporter"/>
</dbReference>
<evidence type="ECO:0000313" key="11">
    <source>
        <dbReference type="Proteomes" id="UP000294546"/>
    </source>
</evidence>
<dbReference type="SUPFAM" id="SSF52540">
    <property type="entry name" value="P-loop containing nucleoside triphosphate hydrolases"/>
    <property type="match status" value="1"/>
</dbReference>
<evidence type="ECO:0000259" key="8">
    <source>
        <dbReference type="PROSITE" id="PS50893"/>
    </source>
</evidence>